<dbReference type="SMART" id="SM00195">
    <property type="entry name" value="DSPc"/>
    <property type="match status" value="1"/>
</dbReference>
<dbReference type="GO" id="GO:0005737">
    <property type="term" value="C:cytoplasm"/>
    <property type="evidence" value="ECO:0007669"/>
    <property type="project" value="TreeGrafter"/>
</dbReference>
<dbReference type="Pfam" id="PF00782">
    <property type="entry name" value="DSPc"/>
    <property type="match status" value="1"/>
</dbReference>
<dbReference type="PROSITE" id="PS00383">
    <property type="entry name" value="TYR_PHOSPHATASE_1"/>
    <property type="match status" value="1"/>
</dbReference>
<dbReference type="InterPro" id="IPR020422">
    <property type="entry name" value="TYR_PHOSPHATASE_DUAL_dom"/>
</dbReference>
<accession>A0AAQ4Q6S5</accession>
<reference evidence="7 8" key="1">
    <citation type="journal article" date="2021" name="G3 (Bethesda)">
        <title>Improved contiguity of the threespine stickleback genome using long-read sequencing.</title>
        <authorList>
            <person name="Nath S."/>
            <person name="Shaw D.E."/>
            <person name="White M.A."/>
        </authorList>
    </citation>
    <scope>NUCLEOTIDE SEQUENCE [LARGE SCALE GENOMIC DNA]</scope>
    <source>
        <strain evidence="7 8">Lake Benthic</strain>
    </source>
</reference>
<dbReference type="Gene3D" id="3.90.190.10">
    <property type="entry name" value="Protein tyrosine phosphatase superfamily"/>
    <property type="match status" value="1"/>
</dbReference>
<keyword evidence="8" id="KW-1185">Reference proteome</keyword>
<keyword evidence="3" id="KW-0904">Protein phosphatase</keyword>
<evidence type="ECO:0000256" key="2">
    <source>
        <dbReference type="ARBA" id="ARBA00022801"/>
    </source>
</evidence>
<dbReference type="AlphaFoldDB" id="A0AAQ4Q6S5"/>
<dbReference type="PANTHER" id="PTHR45961">
    <property type="entry name" value="IP21249P"/>
    <property type="match status" value="1"/>
</dbReference>
<dbReference type="Ensembl" id="ENSGACT00000053679.1">
    <property type="protein sequence ID" value="ENSGACP00000045881.1"/>
    <property type="gene ID" value="ENSGACG00000004650.2"/>
</dbReference>
<dbReference type="InterPro" id="IPR016130">
    <property type="entry name" value="Tyr_Pase_AS"/>
</dbReference>
<dbReference type="SUPFAM" id="SSF52799">
    <property type="entry name" value="(Phosphotyrosine protein) phosphatases II"/>
    <property type="match status" value="1"/>
</dbReference>
<dbReference type="GO" id="GO:0004721">
    <property type="term" value="F:phosphoprotein phosphatase activity"/>
    <property type="evidence" value="ECO:0007669"/>
    <property type="project" value="UniProtKB-KW"/>
</dbReference>
<evidence type="ECO:0000256" key="1">
    <source>
        <dbReference type="ARBA" id="ARBA00008601"/>
    </source>
</evidence>
<name>A0AAQ4Q6S5_GASAC</name>
<organism evidence="7 8">
    <name type="scientific">Gasterosteus aculeatus aculeatus</name>
    <name type="common">three-spined stickleback</name>
    <dbReference type="NCBI Taxonomy" id="481459"/>
    <lineage>
        <taxon>Eukaryota</taxon>
        <taxon>Metazoa</taxon>
        <taxon>Chordata</taxon>
        <taxon>Craniata</taxon>
        <taxon>Vertebrata</taxon>
        <taxon>Euteleostomi</taxon>
        <taxon>Actinopterygii</taxon>
        <taxon>Neopterygii</taxon>
        <taxon>Teleostei</taxon>
        <taxon>Neoteleostei</taxon>
        <taxon>Acanthomorphata</taxon>
        <taxon>Eupercaria</taxon>
        <taxon>Perciformes</taxon>
        <taxon>Cottioidei</taxon>
        <taxon>Gasterosteales</taxon>
        <taxon>Gasterosteidae</taxon>
        <taxon>Gasterosteus</taxon>
    </lineage>
</organism>
<sequence>GTADCSQFPSAEPDSRYDSVVRPGLFLSGLDSALKLSVLTSRNILLIVNASGLEDVPYPEREGMGILQVLIQDRPDEPLSRYFDLVAQRIHQNRTGGTLVHCSAGRSRSPTLIMAYLMRFEGLNLRRAHELVLDQRPFIRPNGGFWRQLMDYEKKLLGRNTVRMTKTPSGVLPEALQDSEDSNSQPEYCINI</sequence>
<dbReference type="PROSITE" id="PS50056">
    <property type="entry name" value="TYR_PHOSPHATASE_2"/>
    <property type="match status" value="1"/>
</dbReference>
<dbReference type="PROSITE" id="PS50054">
    <property type="entry name" value="TYR_PHOSPHATASE_DUAL"/>
    <property type="match status" value="1"/>
</dbReference>
<proteinExistence type="inferred from homology"/>
<evidence type="ECO:0000313" key="8">
    <source>
        <dbReference type="Proteomes" id="UP000007635"/>
    </source>
</evidence>
<keyword evidence="2" id="KW-0378">Hydrolase</keyword>
<evidence type="ECO:0000259" key="6">
    <source>
        <dbReference type="PROSITE" id="PS50056"/>
    </source>
</evidence>
<feature type="domain" description="Tyrosine-protein phosphatase" evidence="5">
    <location>
        <begin position="17"/>
        <end position="158"/>
    </location>
</feature>
<dbReference type="Proteomes" id="UP000007635">
    <property type="component" value="Chromosome I"/>
</dbReference>
<feature type="region of interest" description="Disordered" evidence="4">
    <location>
        <begin position="168"/>
        <end position="192"/>
    </location>
</feature>
<evidence type="ECO:0000313" key="7">
    <source>
        <dbReference type="Ensembl" id="ENSGACP00000045881.1"/>
    </source>
</evidence>
<dbReference type="PANTHER" id="PTHR45961:SF10">
    <property type="entry name" value="DUAL SPECIFICITY PROTEIN PHOSPHATASE 14-LIKE"/>
    <property type="match status" value="1"/>
</dbReference>
<dbReference type="InterPro" id="IPR029021">
    <property type="entry name" value="Prot-tyrosine_phosphatase-like"/>
</dbReference>
<feature type="domain" description="Tyrosine specific protein phosphatases" evidence="6">
    <location>
        <begin position="80"/>
        <end position="137"/>
    </location>
</feature>
<protein>
    <recommendedName>
        <fullName evidence="9">Protein-tyrosine-phosphatase</fullName>
    </recommendedName>
</protein>
<evidence type="ECO:0000256" key="3">
    <source>
        <dbReference type="ARBA" id="ARBA00022912"/>
    </source>
</evidence>
<evidence type="ECO:0000256" key="4">
    <source>
        <dbReference type="SAM" id="MobiDB-lite"/>
    </source>
</evidence>
<dbReference type="CDD" id="cd14514">
    <property type="entry name" value="DUSP14-like"/>
    <property type="match status" value="1"/>
</dbReference>
<dbReference type="InterPro" id="IPR000387">
    <property type="entry name" value="Tyr_Pase_dom"/>
</dbReference>
<dbReference type="InterPro" id="IPR052103">
    <property type="entry name" value="Dual_spec_Phospatases"/>
</dbReference>
<evidence type="ECO:0008006" key="9">
    <source>
        <dbReference type="Google" id="ProtNLM"/>
    </source>
</evidence>
<dbReference type="GeneTree" id="ENSGT00940000165563"/>
<evidence type="ECO:0000259" key="5">
    <source>
        <dbReference type="PROSITE" id="PS50054"/>
    </source>
</evidence>
<reference evidence="7" key="3">
    <citation type="submission" date="2025-09" db="UniProtKB">
        <authorList>
            <consortium name="Ensembl"/>
        </authorList>
    </citation>
    <scope>IDENTIFICATION</scope>
</reference>
<dbReference type="InterPro" id="IPR000340">
    <property type="entry name" value="Dual-sp_phosphatase_cat-dom"/>
</dbReference>
<reference evidence="7" key="2">
    <citation type="submission" date="2025-08" db="UniProtKB">
        <authorList>
            <consortium name="Ensembl"/>
        </authorList>
    </citation>
    <scope>IDENTIFICATION</scope>
</reference>
<comment type="similarity">
    <text evidence="1">Belongs to the protein-tyrosine phosphatase family. Non-receptor class dual specificity subfamily.</text>
</comment>